<dbReference type="Proteomes" id="UP001169862">
    <property type="component" value="Unassembled WGS sequence"/>
</dbReference>
<gene>
    <name evidence="1" type="ORF">Q4490_11320</name>
</gene>
<dbReference type="AlphaFoldDB" id="A0AAW7XJ45"/>
<reference evidence="1" key="1">
    <citation type="submission" date="2023-07" db="EMBL/GenBank/DDBJ databases">
        <title>Genome content predicts the carbon catabolic preferences of heterotrophic bacteria.</title>
        <authorList>
            <person name="Gralka M."/>
        </authorList>
    </citation>
    <scope>NUCLEOTIDE SEQUENCE</scope>
    <source>
        <strain evidence="1">I2M16</strain>
    </source>
</reference>
<dbReference type="GeneID" id="89457381"/>
<dbReference type="RefSeq" id="WP_075179791.1">
    <property type="nucleotide sequence ID" value="NZ_CAXPFL010000044.1"/>
</dbReference>
<protein>
    <submittedName>
        <fullName evidence="1">DUF3565 domain-containing protein</fullName>
    </submittedName>
</protein>
<evidence type="ECO:0000313" key="1">
    <source>
        <dbReference type="EMBL" id="MDO6454150.1"/>
    </source>
</evidence>
<dbReference type="EMBL" id="JAUOPG010000007">
    <property type="protein sequence ID" value="MDO6454150.1"/>
    <property type="molecule type" value="Genomic_DNA"/>
</dbReference>
<name>A0AAW7XJ45_9GAMM</name>
<proteinExistence type="predicted"/>
<dbReference type="InterPro" id="IPR021948">
    <property type="entry name" value="DUF3565"/>
</dbReference>
<sequence length="68" mass="7892">MQQPIVGYHTDEEDHWVAELACGHNQHVRHNPPWTSRVWVTTPEGRASQLGTQLNCIKCDTNEPRDWN</sequence>
<dbReference type="Pfam" id="PF12088">
    <property type="entry name" value="DUF3565"/>
    <property type="match status" value="1"/>
</dbReference>
<evidence type="ECO:0000313" key="2">
    <source>
        <dbReference type="Proteomes" id="UP001169862"/>
    </source>
</evidence>
<comment type="caution">
    <text evidence="1">The sequence shown here is derived from an EMBL/GenBank/DDBJ whole genome shotgun (WGS) entry which is preliminary data.</text>
</comment>
<organism evidence="1 2">
    <name type="scientific">Neptunomonas phycophila</name>
    <dbReference type="NCBI Taxonomy" id="1572645"/>
    <lineage>
        <taxon>Bacteria</taxon>
        <taxon>Pseudomonadati</taxon>
        <taxon>Pseudomonadota</taxon>
        <taxon>Gammaproteobacteria</taxon>
        <taxon>Oceanospirillales</taxon>
        <taxon>Oceanospirillaceae</taxon>
        <taxon>Neptunomonas</taxon>
    </lineage>
</organism>
<accession>A0AAW7XJ45</accession>